<keyword evidence="3" id="KW-1185">Reference proteome</keyword>
<dbReference type="InterPro" id="IPR006504">
    <property type="entry name" value="Tscrpt_reg_Spx/MgsR"/>
</dbReference>
<dbReference type="PANTHER" id="PTHR30041">
    <property type="entry name" value="ARSENATE REDUCTASE"/>
    <property type="match status" value="1"/>
</dbReference>
<comment type="similarity">
    <text evidence="1">Belongs to the ArsC family.</text>
</comment>
<reference evidence="2 3" key="1">
    <citation type="submission" date="2020-02" db="EMBL/GenBank/DDBJ databases">
        <authorList>
            <person name="Zheng R.K."/>
            <person name="Sun C.M."/>
        </authorList>
    </citation>
    <scope>NUCLEOTIDE SEQUENCE [LARGE SCALE GENOMIC DNA]</scope>
    <source>
        <strain evidence="3">zrk13</strain>
    </source>
</reference>
<dbReference type="EMBL" id="CP048914">
    <property type="protein sequence ID" value="QMS85609.1"/>
    <property type="molecule type" value="Genomic_DNA"/>
</dbReference>
<proteinExistence type="inferred from homology"/>
<protein>
    <submittedName>
        <fullName evidence="2">Spx/MgsR family RNA polymerase-binding regulatory protein</fullName>
    </submittedName>
</protein>
<dbReference type="PANTHER" id="PTHR30041:SF7">
    <property type="entry name" value="GLOBAL TRANSCRIPTIONAL REGULATOR SPX"/>
    <property type="match status" value="1"/>
</dbReference>
<sequence length="157" mass="18673">MITIYTTPSCSSCRKAKKWFEDHRIEYREKNIFNIQLTRDDIVAMLRNTDSGFEDIISTRSKVFQEQNLDIDDMTMSELTNFIINNPSVLRRPIIIEDQKMQVGYNEDEIRTFIPRRLREIIMCTTCDKGDDCDYKNALNIYFEELRDKERSGVHQN</sequence>
<dbReference type="RefSeq" id="WP_258877411.1">
    <property type="nucleotide sequence ID" value="NZ_CP048914.1"/>
</dbReference>
<evidence type="ECO:0000313" key="3">
    <source>
        <dbReference type="Proteomes" id="UP000514720"/>
    </source>
</evidence>
<evidence type="ECO:0000313" key="2">
    <source>
        <dbReference type="EMBL" id="QMS85609.1"/>
    </source>
</evidence>
<dbReference type="InterPro" id="IPR006660">
    <property type="entry name" value="Arsenate_reductase-like"/>
</dbReference>
<accession>A0A7L7KT85</accession>
<evidence type="ECO:0000256" key="1">
    <source>
        <dbReference type="PROSITE-ProRule" id="PRU01282"/>
    </source>
</evidence>
<dbReference type="Proteomes" id="UP000514720">
    <property type="component" value="Chromosome"/>
</dbReference>
<dbReference type="NCBIfam" id="TIGR01617">
    <property type="entry name" value="arsC_related"/>
    <property type="match status" value="1"/>
</dbReference>
<dbReference type="Gene3D" id="3.40.30.10">
    <property type="entry name" value="Glutaredoxin"/>
    <property type="match status" value="1"/>
</dbReference>
<dbReference type="AlphaFoldDB" id="A0A7L7KT85"/>
<name>A0A7L7KT85_9MOLU</name>
<dbReference type="InterPro" id="IPR036249">
    <property type="entry name" value="Thioredoxin-like_sf"/>
</dbReference>
<dbReference type="PROSITE" id="PS51353">
    <property type="entry name" value="ARSC"/>
    <property type="match status" value="1"/>
</dbReference>
<dbReference type="NCBIfam" id="NF002459">
    <property type="entry name" value="PRK01655.1"/>
    <property type="match status" value="1"/>
</dbReference>
<dbReference type="KEGG" id="xcl:G4Z02_07595"/>
<dbReference type="Pfam" id="PF03960">
    <property type="entry name" value="ArsC"/>
    <property type="match status" value="1"/>
</dbReference>
<dbReference type="SUPFAM" id="SSF52833">
    <property type="entry name" value="Thioredoxin-like"/>
    <property type="match status" value="1"/>
</dbReference>
<organism evidence="2 3">
    <name type="scientific">Candidatus Xianfuyuplasma coldseepsis</name>
    <dbReference type="NCBI Taxonomy" id="2782163"/>
    <lineage>
        <taxon>Bacteria</taxon>
        <taxon>Bacillati</taxon>
        <taxon>Mycoplasmatota</taxon>
        <taxon>Mollicutes</taxon>
        <taxon>Candidatus Izemoplasmatales</taxon>
        <taxon>Candidatus Izemoplasmataceae</taxon>
        <taxon>Candidatus Xianfuyuplasma</taxon>
    </lineage>
</organism>
<dbReference type="CDD" id="cd03032">
    <property type="entry name" value="ArsC_Spx"/>
    <property type="match status" value="1"/>
</dbReference>
<gene>
    <name evidence="2" type="ORF">G4Z02_07595</name>
</gene>